<comment type="caution">
    <text evidence="2">The sequence shown here is derived from an EMBL/GenBank/DDBJ whole genome shotgun (WGS) entry which is preliminary data.</text>
</comment>
<protein>
    <submittedName>
        <fullName evidence="2">Uncharacterized protein</fullName>
    </submittedName>
</protein>
<dbReference type="Proteomes" id="UP001211907">
    <property type="component" value="Unassembled WGS sequence"/>
</dbReference>
<feature type="compositionally biased region" description="Polar residues" evidence="1">
    <location>
        <begin position="1"/>
        <end position="27"/>
    </location>
</feature>
<organism evidence="2 3">
    <name type="scientific">Physocladia obscura</name>
    <dbReference type="NCBI Taxonomy" id="109957"/>
    <lineage>
        <taxon>Eukaryota</taxon>
        <taxon>Fungi</taxon>
        <taxon>Fungi incertae sedis</taxon>
        <taxon>Chytridiomycota</taxon>
        <taxon>Chytridiomycota incertae sedis</taxon>
        <taxon>Chytridiomycetes</taxon>
        <taxon>Chytridiales</taxon>
        <taxon>Chytriomycetaceae</taxon>
        <taxon>Physocladia</taxon>
    </lineage>
</organism>
<evidence type="ECO:0000313" key="3">
    <source>
        <dbReference type="Proteomes" id="UP001211907"/>
    </source>
</evidence>
<proteinExistence type="predicted"/>
<gene>
    <name evidence="2" type="ORF">HK100_012713</name>
</gene>
<evidence type="ECO:0000313" key="2">
    <source>
        <dbReference type="EMBL" id="KAJ3120633.1"/>
    </source>
</evidence>
<dbReference type="EMBL" id="JADGJH010000949">
    <property type="protein sequence ID" value="KAJ3120633.1"/>
    <property type="molecule type" value="Genomic_DNA"/>
</dbReference>
<keyword evidence="3" id="KW-1185">Reference proteome</keyword>
<accession>A0AAD5T143</accession>
<feature type="compositionally biased region" description="Basic and acidic residues" evidence="1">
    <location>
        <begin position="28"/>
        <end position="44"/>
    </location>
</feature>
<feature type="region of interest" description="Disordered" evidence="1">
    <location>
        <begin position="556"/>
        <end position="582"/>
    </location>
</feature>
<sequence>MTSAASKTIPDSSTIIAHTAKSISTQVERNKVQEESDESKSKEEIRHVKNEIQIAVAAEGPSSNFEATQNNTLVCNLENSEREPEAESACAASTLLCLNPQVSSKGEKKSAHFHNIQHSPCVSFVPQIIVQTPPQLHLQHIPFEIQQQSHWSMLPQQVYAFCPYANSVQIIPYFINANNQTQPILGNHLIQQPQFSPELQFRRLPSQENPILLTTSKSNNNTSEPSFDIGGSLNLISSSDLAISETTNTDVILNYDTLGSKTSPDKTGYQKQFISSPLLNQTTQKIVFMAARQQESEIKVQTTQSNNYSASHTSATNPQVQDAFLSGFVYQRPPPATPLSSNSPHFQRQQLPQQMLQANPIQQQPQYQPYWAVFDPIVARLQGQQQQQQQQREPYLCFPPHQQNHHQKTSIQTASSTANPSSLSAALVSPLASLIFQQPNQNETSGFFVPMQATTYNSPASSTTNVALTATVAANNAIGSGGIGYQHNYLHNQYNYPDFHNYHLYNTSPKIGVTATSSATAAAAVDAQIPFLQSFSIVSSGITAAVTKTAVIPTAIPPIHHPRKRSKNTSVSGGDGSAGGSGNSGSLFGLGVVRDGVSCVIRADDRVDSDFGGERCVIRCDEIGEGGDGMAGLVCAAAAASAAVIATNGSGVSSADYSDGSCGSGGDTGNYGGCGQNHPKFQQPQQCKDQKHFGGVIVGDGNLFGVGVLKDGVSAVVRVGGMVGMNGRKWKIDEDEIVNLDHQFPASIPTTKSGGGDGIDQLNLNMPAANSNFINRSVNGIIQWVYLMEKSEGGREGNKGVLLFILFFVHVEKQETKEQLWVGDTYGYVE</sequence>
<evidence type="ECO:0000256" key="1">
    <source>
        <dbReference type="SAM" id="MobiDB-lite"/>
    </source>
</evidence>
<feature type="region of interest" description="Disordered" evidence="1">
    <location>
        <begin position="1"/>
        <end position="44"/>
    </location>
</feature>
<dbReference type="AlphaFoldDB" id="A0AAD5T143"/>
<feature type="compositionally biased region" description="Gly residues" evidence="1">
    <location>
        <begin position="573"/>
        <end position="582"/>
    </location>
</feature>
<name>A0AAD5T143_9FUNG</name>
<reference evidence="2" key="1">
    <citation type="submission" date="2020-05" db="EMBL/GenBank/DDBJ databases">
        <title>Phylogenomic resolution of chytrid fungi.</title>
        <authorList>
            <person name="Stajich J.E."/>
            <person name="Amses K."/>
            <person name="Simmons R."/>
            <person name="Seto K."/>
            <person name="Myers J."/>
            <person name="Bonds A."/>
            <person name="Quandt C.A."/>
            <person name="Barry K."/>
            <person name="Liu P."/>
            <person name="Grigoriev I."/>
            <person name="Longcore J.E."/>
            <person name="James T.Y."/>
        </authorList>
    </citation>
    <scope>NUCLEOTIDE SEQUENCE</scope>
    <source>
        <strain evidence="2">JEL0513</strain>
    </source>
</reference>